<dbReference type="InterPro" id="IPR057827">
    <property type="entry name" value="WW_fungi"/>
</dbReference>
<protein>
    <recommendedName>
        <fullName evidence="5">Class E vacuolar protein-sorting machinery protein HSE1</fullName>
    </recommendedName>
    <alternativeName>
        <fullName evidence="6">Class E vacuolar protein-sorting machinery protein hse1</fullName>
    </alternativeName>
</protein>
<dbReference type="InterPro" id="IPR001452">
    <property type="entry name" value="SH3_domain"/>
</dbReference>
<comment type="subcellular location">
    <subcellularLocation>
        <location evidence="2">Endosome membrane</location>
        <topology evidence="2">Peripheral membrane protein</topology>
        <orientation evidence="2">Cytoplasmic side</orientation>
    </subcellularLocation>
</comment>
<dbReference type="Pfam" id="PF23518">
    <property type="entry name" value="WW_2"/>
    <property type="match status" value="1"/>
</dbReference>
<comment type="caution">
    <text evidence="16">The sequence shown here is derived from an EMBL/GenBank/DDBJ whole genome shotgun (WGS) entry which is preliminary data.</text>
</comment>
<feature type="compositionally biased region" description="Low complexity" evidence="12">
    <location>
        <begin position="27"/>
        <end position="40"/>
    </location>
</feature>
<accession>A0A2U3E641</accession>
<dbReference type="Pfam" id="PF25006">
    <property type="entry name" value="DUF7783"/>
    <property type="match status" value="1"/>
</dbReference>
<dbReference type="Pfam" id="PF25008">
    <property type="entry name" value="DUF7784"/>
    <property type="match status" value="1"/>
</dbReference>
<evidence type="ECO:0000259" key="13">
    <source>
        <dbReference type="PROSITE" id="PS50002"/>
    </source>
</evidence>
<evidence type="ECO:0000256" key="4">
    <source>
        <dbReference type="ARBA" id="ARBA00011446"/>
    </source>
</evidence>
<dbReference type="SMART" id="SM00147">
    <property type="entry name" value="RasGEF"/>
    <property type="match status" value="1"/>
</dbReference>
<dbReference type="PRINTS" id="PR00452">
    <property type="entry name" value="SH3DOMAIN"/>
</dbReference>
<comment type="similarity">
    <text evidence="3">Belongs to the STAM family.</text>
</comment>
<dbReference type="PROSITE" id="PS50212">
    <property type="entry name" value="RASGEF_NTER"/>
    <property type="match status" value="1"/>
</dbReference>
<dbReference type="Proteomes" id="UP000245956">
    <property type="component" value="Unassembled WGS sequence"/>
</dbReference>
<evidence type="ECO:0000259" key="14">
    <source>
        <dbReference type="PROSITE" id="PS50009"/>
    </source>
</evidence>
<dbReference type="InterPro" id="IPR036964">
    <property type="entry name" value="RASGEF_cat_dom_sf"/>
</dbReference>
<dbReference type="Gene3D" id="1.10.840.10">
    <property type="entry name" value="Ras guanine-nucleotide exchange factors catalytic domain"/>
    <property type="match status" value="1"/>
</dbReference>
<evidence type="ECO:0000256" key="3">
    <source>
        <dbReference type="ARBA" id="ARBA00009666"/>
    </source>
</evidence>
<feature type="region of interest" description="Disordered" evidence="12">
    <location>
        <begin position="62"/>
        <end position="82"/>
    </location>
</feature>
<dbReference type="GO" id="GO:0051301">
    <property type="term" value="P:cell division"/>
    <property type="evidence" value="ECO:0007669"/>
    <property type="project" value="UniProtKB-KW"/>
</dbReference>
<feature type="compositionally biased region" description="Basic and acidic residues" evidence="12">
    <location>
        <begin position="426"/>
        <end position="441"/>
    </location>
</feature>
<feature type="region of interest" description="Disordered" evidence="12">
    <location>
        <begin position="352"/>
        <end position="378"/>
    </location>
</feature>
<dbReference type="InterPro" id="IPR056686">
    <property type="entry name" value="DUF7784"/>
</dbReference>
<feature type="region of interest" description="Disordered" evidence="12">
    <location>
        <begin position="20"/>
        <end position="47"/>
    </location>
</feature>
<reference evidence="16 17" key="1">
    <citation type="journal article" date="2016" name="Front. Microbiol.">
        <title>Genome and transcriptome sequences reveal the specific parasitism of the nematophagous Purpureocillium lilacinum 36-1.</title>
        <authorList>
            <person name="Xie J."/>
            <person name="Li S."/>
            <person name="Mo C."/>
            <person name="Xiao X."/>
            <person name="Peng D."/>
            <person name="Wang G."/>
            <person name="Xiao Y."/>
        </authorList>
    </citation>
    <scope>NUCLEOTIDE SEQUENCE [LARGE SCALE GENOMIC DNA]</scope>
    <source>
        <strain evidence="16 17">36-1</strain>
    </source>
</reference>
<feature type="region of interest" description="Disordered" evidence="12">
    <location>
        <begin position="213"/>
        <end position="264"/>
    </location>
</feature>
<keyword evidence="16" id="KW-0131">Cell cycle</keyword>
<dbReference type="Gene3D" id="1.20.870.10">
    <property type="entry name" value="Son of sevenless (SoS) protein Chain: S domain 1"/>
    <property type="match status" value="1"/>
</dbReference>
<feature type="region of interest" description="Disordered" evidence="12">
    <location>
        <begin position="488"/>
        <end position="551"/>
    </location>
</feature>
<feature type="compositionally biased region" description="Polar residues" evidence="12">
    <location>
        <begin position="492"/>
        <end position="526"/>
    </location>
</feature>
<dbReference type="GO" id="GO:0010008">
    <property type="term" value="C:endosome membrane"/>
    <property type="evidence" value="ECO:0007669"/>
    <property type="project" value="UniProtKB-SubCell"/>
</dbReference>
<dbReference type="InterPro" id="IPR023578">
    <property type="entry name" value="Ras_GEF_dom_sf"/>
</dbReference>
<keyword evidence="7 11" id="KW-0728">SH3 domain</keyword>
<dbReference type="CDD" id="cd06224">
    <property type="entry name" value="REM"/>
    <property type="match status" value="1"/>
</dbReference>
<dbReference type="Pfam" id="PF00018">
    <property type="entry name" value="SH3_1"/>
    <property type="match status" value="1"/>
</dbReference>
<evidence type="ECO:0000256" key="9">
    <source>
        <dbReference type="ARBA" id="ARBA00022753"/>
    </source>
</evidence>
<evidence type="ECO:0000256" key="12">
    <source>
        <dbReference type="SAM" id="MobiDB-lite"/>
    </source>
</evidence>
<feature type="region of interest" description="Disordered" evidence="12">
    <location>
        <begin position="138"/>
        <end position="177"/>
    </location>
</feature>
<dbReference type="Pfam" id="PF00617">
    <property type="entry name" value="RasGEF"/>
    <property type="match status" value="1"/>
</dbReference>
<feature type="domain" description="N-terminal Ras-GEF" evidence="15">
    <location>
        <begin position="1018"/>
        <end position="1151"/>
    </location>
</feature>
<dbReference type="CDD" id="cd11883">
    <property type="entry name" value="SH3_Sdc25"/>
    <property type="match status" value="1"/>
</dbReference>
<dbReference type="GO" id="GO:0005886">
    <property type="term" value="C:plasma membrane"/>
    <property type="evidence" value="ECO:0007669"/>
    <property type="project" value="TreeGrafter"/>
</dbReference>
<dbReference type="SMART" id="SM00326">
    <property type="entry name" value="SH3"/>
    <property type="match status" value="1"/>
</dbReference>
<evidence type="ECO:0000256" key="6">
    <source>
        <dbReference type="ARBA" id="ARBA00018978"/>
    </source>
</evidence>
<keyword evidence="9" id="KW-0967">Endosome</keyword>
<dbReference type="GO" id="GO:0005085">
    <property type="term" value="F:guanyl-nucleotide exchange factor activity"/>
    <property type="evidence" value="ECO:0007669"/>
    <property type="project" value="UniProtKB-KW"/>
</dbReference>
<dbReference type="PANTHER" id="PTHR23113:SF368">
    <property type="entry name" value="CELL DIVISION CONTROL PROTEIN 25"/>
    <property type="match status" value="1"/>
</dbReference>
<keyword evidence="8 10" id="KW-0344">Guanine-nucleotide releasing factor</keyword>
<evidence type="ECO:0000313" key="17">
    <source>
        <dbReference type="Proteomes" id="UP000245956"/>
    </source>
</evidence>
<dbReference type="Gene3D" id="2.30.30.40">
    <property type="entry name" value="SH3 Domains"/>
    <property type="match status" value="1"/>
</dbReference>
<dbReference type="InterPro" id="IPR000651">
    <property type="entry name" value="Ras-like_Gua-exchang_fac_N"/>
</dbReference>
<name>A0A2U3E641_PURLI</name>
<organism evidence="16 17">
    <name type="scientific">Purpureocillium lilacinum</name>
    <name type="common">Paecilomyces lilacinus</name>
    <dbReference type="NCBI Taxonomy" id="33203"/>
    <lineage>
        <taxon>Eukaryota</taxon>
        <taxon>Fungi</taxon>
        <taxon>Dikarya</taxon>
        <taxon>Ascomycota</taxon>
        <taxon>Pezizomycotina</taxon>
        <taxon>Sordariomycetes</taxon>
        <taxon>Hypocreomycetidae</taxon>
        <taxon>Hypocreales</taxon>
        <taxon>Ophiocordycipitaceae</taxon>
        <taxon>Purpureocillium</taxon>
    </lineage>
</organism>
<evidence type="ECO:0000256" key="8">
    <source>
        <dbReference type="ARBA" id="ARBA00022658"/>
    </source>
</evidence>
<dbReference type="SUPFAM" id="SSF50044">
    <property type="entry name" value="SH3-domain"/>
    <property type="match status" value="1"/>
</dbReference>
<dbReference type="FunFam" id="2.30.30.40:FF:000072">
    <property type="entry name" value="Unconventional Myosin IB"/>
    <property type="match status" value="1"/>
</dbReference>
<comment type="function">
    <text evidence="1">Component of the ESCRT-0 complex which is the sorting receptor for ubiquitinated cargo proteins at the multivesicular body (MVB).</text>
</comment>
<feature type="compositionally biased region" description="Basic residues" evidence="12">
    <location>
        <begin position="156"/>
        <end position="173"/>
    </location>
</feature>
<keyword evidence="16" id="KW-0132">Cell division</keyword>
<dbReference type="SUPFAM" id="SSF48366">
    <property type="entry name" value="Ras GEF"/>
    <property type="match status" value="1"/>
</dbReference>
<evidence type="ECO:0000256" key="7">
    <source>
        <dbReference type="ARBA" id="ARBA00022443"/>
    </source>
</evidence>
<feature type="compositionally biased region" description="Acidic residues" evidence="12">
    <location>
        <begin position="352"/>
        <end position="368"/>
    </location>
</feature>
<dbReference type="InterPro" id="IPR056685">
    <property type="entry name" value="DUF7783"/>
</dbReference>
<comment type="subunit">
    <text evidence="4">Component of the ESCRT-0 complex composed of HSE1 and VPS27.</text>
</comment>
<evidence type="ECO:0000256" key="5">
    <source>
        <dbReference type="ARBA" id="ARBA00017923"/>
    </source>
</evidence>
<dbReference type="SMART" id="SM00229">
    <property type="entry name" value="RasGEFN"/>
    <property type="match status" value="1"/>
</dbReference>
<dbReference type="InterPro" id="IPR019804">
    <property type="entry name" value="Ras_G-nucl-exch_fac_CS"/>
</dbReference>
<evidence type="ECO:0000313" key="16">
    <source>
        <dbReference type="EMBL" id="PWI69947.1"/>
    </source>
</evidence>
<gene>
    <name evidence="16" type="ORF">PCL_00091</name>
</gene>
<dbReference type="InterPro" id="IPR001895">
    <property type="entry name" value="RASGEF_cat_dom"/>
</dbReference>
<dbReference type="PROSITE" id="PS50002">
    <property type="entry name" value="SH3"/>
    <property type="match status" value="1"/>
</dbReference>
<dbReference type="GO" id="GO:0007265">
    <property type="term" value="P:Ras protein signal transduction"/>
    <property type="evidence" value="ECO:0007669"/>
    <property type="project" value="TreeGrafter"/>
</dbReference>
<dbReference type="CDD" id="cd00155">
    <property type="entry name" value="RasGEF"/>
    <property type="match status" value="1"/>
</dbReference>
<evidence type="ECO:0000259" key="15">
    <source>
        <dbReference type="PROSITE" id="PS50212"/>
    </source>
</evidence>
<evidence type="ECO:0000256" key="2">
    <source>
        <dbReference type="ARBA" id="ARBA00004125"/>
    </source>
</evidence>
<evidence type="ECO:0000256" key="1">
    <source>
        <dbReference type="ARBA" id="ARBA00002654"/>
    </source>
</evidence>
<evidence type="ECO:0000256" key="10">
    <source>
        <dbReference type="PROSITE-ProRule" id="PRU00168"/>
    </source>
</evidence>
<dbReference type="EMBL" id="LCWV01000010">
    <property type="protein sequence ID" value="PWI69947.1"/>
    <property type="molecule type" value="Genomic_DNA"/>
</dbReference>
<sequence length="1441" mass="159569">MFLDGGLQGLLAGDPPVALVRQRPPESASGASSCASGGAPRRPPPLGPGACCPSVAAIRRRPLSRPPVQRASHCQRGMEPACPPEHRAPHWADGRWFTSLSARPPRPGAAGWVPRLLRGFQFQVGSPPARVLWSRRRRSAAPLSPTQTVETDSRAHTHARSRTHAHTRTHTHTHTSLVLPALSRRLLSCTDAASPHLPQPRPPLLRAGPPVAIRLASPHPSSRPTSSPSLHFLPPAASSASRGRRCNPPLSRPPRPSPHFAMDGVVGSAPAGHMYVRALYDYEADDRTSLSFHEGDVIQVITQLESGWWDGVINGVRGWFPSNYCQIIAGLDDLPEQGHNGHIDHLDDDAEEQDVYDDSFEHDDESEADGSNGLPLEGIDMADKSRADFWIPQATPDGRLFYYNMMTGDRSMELPLESPVSATETGPRDRMNVTMPDKTRPPPEMMARGLMQDEDDDSATSASEAEAESMLLASRGYLVMPPAPAPVHAATRSASTTNRSAPSQARNRTSFSGVLSPSTSMDSMNGASPARRKRTDGMANGKAGTREPPNMVSATSFISTTYNLPTTATVPRSFFDDGSTPPLTWGLLVSNMKRAIDRYREAITNNSRSEYVARAEDISDHLRLLLAAGSGTTDNHSGQPSIISTNKALYPHFRDMMSKFSKLVISSHIAAADWPNAESVQKCLQEADGVLLGVFSYVDVARQQRGEEIPRLFPGFVIGSNAGGNWQNNGLGPRDPIASNFLDDDEGAVEPTAILDGKLLERLDEQKRILVSSIRELDKSLVTPENIITPYRHEVIGNNVCSAGGKVVDRFRPWIAMIESIDLSSLGDSFQTPQLADFSTNKQSLYDNISDLLLGCQAVAGPLADEWSEVRGEALENRLEYVRQCARALETNSSHIGFSLQLLSEQVQINIQSQQPQADPRFRGDQGPRQLQRVETMPYDRPHQRSDSRTAGMRPPLITAQSFSEGEPPPGNFRKGDYSKVKKIFGEDPSPQTAVNDDTPVYMRLDYEDDVSWDNKTTPPTVKGGSLPALVEQLTRHDKLDPNLNNTFLLTYRSFTSARELFELLVKRFGIQPPEGITQQDYEAWRDRKQKPIRFRVVNILKSWLDNFWMEEHNEESKQLIRDVYTFARDTVKSTETPGSGPLMAVLDQRLSGKEVGARRMIQTLNQSTPSPIVPKNMKKLKFLDIDVTEFARQLTIIESRLYGKIKAAECLNKTWQKKVGEGEPDAAPNVKALILHSNQMTNWVAEMILAQQDVKKRVVVIKHFVSVADKCRGLNNFSTLTSIISALGTAPIARLKRTWDQVPQRTQGVLETMRRLMASTKNFGEYREALHAANPPCIPFFGVYLTDLTFIEDGIPSIIKKTNMINFAKRAKTAEVIRDIQQYQNVGYSLQPVPELQDYILSNMQAAGDVHEMYDKSLTIEPREREDEKIVRVLAESGFL</sequence>
<evidence type="ECO:0000256" key="11">
    <source>
        <dbReference type="PROSITE-ProRule" id="PRU00192"/>
    </source>
</evidence>
<dbReference type="InterPro" id="IPR008937">
    <property type="entry name" value="Ras-like_GEF"/>
</dbReference>
<dbReference type="InterPro" id="IPR036028">
    <property type="entry name" value="SH3-like_dom_sf"/>
</dbReference>
<dbReference type="PANTHER" id="PTHR23113">
    <property type="entry name" value="GUANINE NUCLEOTIDE EXCHANGE FACTOR"/>
    <property type="match status" value="1"/>
</dbReference>
<feature type="domain" description="SH3" evidence="13">
    <location>
        <begin position="271"/>
        <end position="330"/>
    </location>
</feature>
<feature type="region of interest" description="Disordered" evidence="12">
    <location>
        <begin position="418"/>
        <end position="448"/>
    </location>
</feature>
<dbReference type="Pfam" id="PF00618">
    <property type="entry name" value="RasGEF_N"/>
    <property type="match status" value="1"/>
</dbReference>
<proteinExistence type="inferred from homology"/>
<dbReference type="PROSITE" id="PS00720">
    <property type="entry name" value="RASGEF"/>
    <property type="match status" value="1"/>
</dbReference>
<dbReference type="PROSITE" id="PS50009">
    <property type="entry name" value="RASGEF_CAT"/>
    <property type="match status" value="1"/>
</dbReference>
<feature type="domain" description="Ras-GEF" evidence="14">
    <location>
        <begin position="1187"/>
        <end position="1424"/>
    </location>
</feature>
<feature type="compositionally biased region" description="Low complexity" evidence="12">
    <location>
        <begin position="217"/>
        <end position="229"/>
    </location>
</feature>